<dbReference type="Gene3D" id="1.10.10.10">
    <property type="entry name" value="Winged helix-like DNA-binding domain superfamily/Winged helix DNA-binding domain"/>
    <property type="match status" value="1"/>
</dbReference>
<feature type="region of interest" description="Disordered" evidence="15">
    <location>
        <begin position="2011"/>
        <end position="2064"/>
    </location>
</feature>
<comment type="similarity">
    <text evidence="2">Belongs to the helicase family. SKI2 subfamily.</text>
</comment>
<evidence type="ECO:0000256" key="1">
    <source>
        <dbReference type="ARBA" id="ARBA00004141"/>
    </source>
</evidence>
<dbReference type="SUPFAM" id="SSF52540">
    <property type="entry name" value="P-loop containing nucleoside triphosphate hydrolases"/>
    <property type="match status" value="1"/>
</dbReference>
<feature type="transmembrane region" description="Helical" evidence="16">
    <location>
        <begin position="20"/>
        <end position="38"/>
    </location>
</feature>
<dbReference type="Pfam" id="PF00271">
    <property type="entry name" value="Helicase_C"/>
    <property type="match status" value="1"/>
</dbReference>
<protein>
    <recommendedName>
        <fullName evidence="13">DNA 3'-5' helicase</fullName>
        <ecNumber evidence="13">5.6.2.4</ecNumber>
    </recommendedName>
</protein>
<dbReference type="CDD" id="cd18795">
    <property type="entry name" value="SF2_C_Ski2"/>
    <property type="match status" value="1"/>
</dbReference>
<evidence type="ECO:0000313" key="21">
    <source>
        <dbReference type="RefSeq" id="XP_033579078.1"/>
    </source>
</evidence>
<dbReference type="InterPro" id="IPR011545">
    <property type="entry name" value="DEAD/DEAH_box_helicase_dom"/>
</dbReference>
<evidence type="ECO:0000256" key="13">
    <source>
        <dbReference type="ARBA" id="ARBA00034808"/>
    </source>
</evidence>
<dbReference type="SUPFAM" id="SSF46785">
    <property type="entry name" value="Winged helix' DNA-binding domain"/>
    <property type="match status" value="1"/>
</dbReference>
<keyword evidence="20" id="KW-1185">Reference proteome</keyword>
<evidence type="ECO:0000313" key="20">
    <source>
        <dbReference type="Proteomes" id="UP000504636"/>
    </source>
</evidence>
<dbReference type="SMART" id="SM00973">
    <property type="entry name" value="Sec63"/>
    <property type="match status" value="1"/>
</dbReference>
<evidence type="ECO:0000256" key="14">
    <source>
        <dbReference type="ARBA" id="ARBA00048988"/>
    </source>
</evidence>
<feature type="transmembrane region" description="Helical" evidence="16">
    <location>
        <begin position="50"/>
        <end position="73"/>
    </location>
</feature>
<feature type="compositionally biased region" description="Basic and acidic residues" evidence="15">
    <location>
        <begin position="2047"/>
        <end position="2063"/>
    </location>
</feature>
<keyword evidence="8 16" id="KW-1133">Transmembrane helix</keyword>
<keyword evidence="6" id="KW-0347">Helicase</keyword>
<feature type="transmembrane region" description="Helical" evidence="16">
    <location>
        <begin position="308"/>
        <end position="331"/>
    </location>
</feature>
<dbReference type="Gene3D" id="1.10.3380.10">
    <property type="entry name" value="Sec63 N-terminal domain-like domain"/>
    <property type="match status" value="1"/>
</dbReference>
<comment type="subcellular location">
    <subcellularLocation>
        <location evidence="1">Membrane</location>
        <topology evidence="1">Multi-pass membrane protein</topology>
    </subcellularLocation>
</comment>
<feature type="compositionally biased region" description="Basic and acidic residues" evidence="15">
    <location>
        <begin position="655"/>
        <end position="664"/>
    </location>
</feature>
<dbReference type="InterPro" id="IPR036390">
    <property type="entry name" value="WH_DNA-bd_sf"/>
</dbReference>
<dbReference type="Proteomes" id="UP000504636">
    <property type="component" value="Unplaced"/>
</dbReference>
<feature type="transmembrane region" description="Helical" evidence="16">
    <location>
        <begin position="237"/>
        <end position="256"/>
    </location>
</feature>
<feature type="region of interest" description="Disordered" evidence="15">
    <location>
        <begin position="1927"/>
        <end position="1946"/>
    </location>
</feature>
<dbReference type="GO" id="GO:0015165">
    <property type="term" value="F:pyrimidine nucleotide-sugar transmembrane transporter activity"/>
    <property type="evidence" value="ECO:0007669"/>
    <property type="project" value="InterPro"/>
</dbReference>
<dbReference type="GO" id="GO:0043138">
    <property type="term" value="F:3'-5' DNA helicase activity"/>
    <property type="evidence" value="ECO:0007669"/>
    <property type="project" value="UniProtKB-EC"/>
</dbReference>
<name>A0A6A6YVU3_9PEZI</name>
<evidence type="ECO:0000256" key="9">
    <source>
        <dbReference type="ARBA" id="ARBA00023136"/>
    </source>
</evidence>
<evidence type="ECO:0000313" key="19">
    <source>
        <dbReference type="EMBL" id="KAF2812114.1"/>
    </source>
</evidence>
<evidence type="ECO:0000259" key="18">
    <source>
        <dbReference type="PROSITE" id="PS51194"/>
    </source>
</evidence>
<dbReference type="PROSITE" id="PS51192">
    <property type="entry name" value="HELICASE_ATP_BIND_1"/>
    <property type="match status" value="1"/>
</dbReference>
<dbReference type="InterPro" id="IPR052247">
    <property type="entry name" value="Meiotic_Crossover_Helicase"/>
</dbReference>
<evidence type="ECO:0000256" key="2">
    <source>
        <dbReference type="ARBA" id="ARBA00010140"/>
    </source>
</evidence>
<evidence type="ECO:0000256" key="7">
    <source>
        <dbReference type="ARBA" id="ARBA00022840"/>
    </source>
</evidence>
<dbReference type="EMBL" id="MU003697">
    <property type="protein sequence ID" value="KAF2812114.1"/>
    <property type="molecule type" value="Genomic_DNA"/>
</dbReference>
<sequence length="2090" mass="232176">MAIDANRRGGSWGGLPMKTISLVALTFQNSALILIMHYSRIMPQNGTHRYFASTAVLLNEVIKLGISLTMALYDMSSKLPSNTSASDLFGNLFAAVFTGDSWKLAIPAVLYTAQNTLQYAAVSNLDAATFQVTYQLKILTTAIFSVALLGRSLSTRKWGSLVLLTIGVIIVQWPHGGDSSSFKSLQEAQSQIFWPRSIEELRDLGSTAARQLSKRSATYEGIEEDVAMQNPVLNGTIGLASVIAACVLSGLAGVSFEKILKDSNAASSLWVANVQLSFWSIFAAGFIGVIFIDGEKIAKTGFFVGYTWIVWTTIAFQAFGGVLVSMVINYADNIAKNFSTSISIIISFLASVWFFDVSITAHYLLGTSVVLFATWLYSSNDRMRPPPIRIADYEKTTIDGNPSYFDLERTPASSIAKSPLRSEGLSTSRPGTPTVERHHFRKGSERSLKDFGLRRYVIRRMHLFRVRHLGPRVLSGHQGPPSAQALSAVGYEQLQPGPRRELEYRYEQPRQFSVGEIETLFDAFDKELMRRPLEDRQAQAEQGRARLSLALKSSRYFDDRALASQPMQTPPEMSMSLREGPLNASQPPDVRELGAYSYDLDRKRADTSQAEKFTYRRPPAPESSSDPHALLSSPAMRASQRGNDVGSQIPRPPKRRLEEERTRQEPSQSQGSAFEPSYHKARAAPKRIDLPHAPPMAQGIALVPVTELPDRLRTIFPFPLFNAIQSKCFQQVYKFSDNFVLASPTGSGKTAVLELAICRAINQYPSGQYKIVYQAPIKSLCSERQRDWQKKFGPLGLRCEELTGDSAISQIRNVQSASIIITTPEKWDSMTRKWKDHEKLMQLIKLFLIDEVHILKDERGATLEAVVSRMKSASSDVRFVALSATVPNFDDVASWLGKDTNHPGQPAASEQFGEEFRPVKLQKYVCGYQSNNSNEFAFEKYLDNKLPEVIAKYSQRKPIMVFCPTRNSTVATAKLLANWWARKGPRDRYWEAPTRKISFADNDLQSKLPVSGHTCASSAVAFHHAGLNPSDRLSVENGFLKGDLNVICCTSTLAVGVNLPCHFAIIKNTVYWAGALMSEYADLEVMQMLGRAGRPQFDDSAIAVIMTRQYKVRRYELMVSGQDLLESCLHRNLIDHLNAEIGLGTITNLPTAKKWLAGTFLFVRLKQNPEHYKLEGARSGQDIDEQLDSICSRDINLLQDTNLVTAGETLKCTEFGHAMARYYVQFETMRHFLALPPKAKISDILSALAQAFEFKELRFRGGEKPLYKELNRSPSIRFQIPVDLALPMHKASLIIQAHLGGAELSFNEKAGKHRQQYLTETSIIFKHINRLVRCIIDCELNLEDSVAIRNALMLERSLGARAWDDSPMQIKQIDQLGIVAVRKLVNGGINSIEALENTEAHRIEMVLGKNPPFGLKLLAGLKNFPKLHVSVHLIPNSVAKCGEGVKVQVRAEIGFMNEKPATQYRNKPIYVCFLAETSDGHKVHFARTSGQKLGKGQDLQFSALLTSSDQSITCYVMCDEIAGTMRHATLKPDIRPAMFPPPKPQPQKEPEKPTSNTSRRRAEERGLTRKASEASDEFGDDGLDDAELLAVAGVGDLDFAHIDDFGSTTSAVTRNNTAKNAALKKGKGKADDSEEEVEDEPRRLENGKWACNHRCGDKTKCKHLCCRDGLDKLPKRAKKKAAASQITSTQKDSHQAQQSKGSRDKTQSKLQLNVSKRKSSAAVEQVDLTEDDKRKNYATHGPRDFVHLNQLHSSIQKKDPPASVSAVMHKKPAYSYSNGDTPTLSFMTNGAATEPSTETSYGDGWMDDLTSPTDVPKVAEALSRPKFVVEKQNIPGEIRHPIEDDVEQLPDIAAGEEQSMFNGDDSELDAVMVGLADSQDLQDTQWDNDNEDYGDSYFNDDFDALMDDEAVMENSNEDTFMREVPTQAHSSSSTMGTRGLPVEQDQTPSSVIGIPHLPPEKGPSLFFNDTSSSQPPIERNTPMTSYLGNEGPAKKVSRYSKFTNIRSSTDAMFSDKENVPPGNQAFDHPPHHLGDDDEMASSWENAVGEKETAASQNHDDDKLSNIVVPPGYEEIEPWLIAEFGDIVEFI</sequence>
<keyword evidence="4" id="KW-0547">Nucleotide-binding</keyword>
<dbReference type="NCBIfam" id="TIGR00803">
    <property type="entry name" value="nst"/>
    <property type="match status" value="2"/>
</dbReference>
<dbReference type="InterPro" id="IPR037185">
    <property type="entry name" value="EmrE-like"/>
</dbReference>
<evidence type="ECO:0000256" key="3">
    <source>
        <dbReference type="ARBA" id="ARBA00022692"/>
    </source>
</evidence>
<dbReference type="FunFam" id="1.10.10.10:FF:000012">
    <property type="entry name" value="U5 small nuclear ribonucleoprotein helicase"/>
    <property type="match status" value="1"/>
</dbReference>
<dbReference type="InterPro" id="IPR036388">
    <property type="entry name" value="WH-like_DNA-bd_sf"/>
</dbReference>
<keyword evidence="7" id="KW-0067">ATP-binding</keyword>
<dbReference type="Pfam" id="PF23445">
    <property type="entry name" value="WHD_SNRNP200"/>
    <property type="match status" value="1"/>
</dbReference>
<feature type="transmembrane region" description="Helical" evidence="16">
    <location>
        <begin position="268"/>
        <end position="292"/>
    </location>
</feature>
<feature type="region of interest" description="Disordered" evidence="15">
    <location>
        <begin position="1971"/>
        <end position="1992"/>
    </location>
</feature>
<proteinExistence type="inferred from homology"/>
<feature type="transmembrane region" description="Helical" evidence="16">
    <location>
        <begin position="132"/>
        <end position="151"/>
    </location>
</feature>
<dbReference type="InterPro" id="IPR014001">
    <property type="entry name" value="Helicase_ATP-bd"/>
</dbReference>
<feature type="region of interest" description="Disordered" evidence="15">
    <location>
        <begin position="565"/>
        <end position="678"/>
    </location>
</feature>
<feature type="domain" description="Helicase C-terminal" evidence="18">
    <location>
        <begin position="945"/>
        <end position="1157"/>
    </location>
</feature>
<dbReference type="GO" id="GO:0005524">
    <property type="term" value="F:ATP binding"/>
    <property type="evidence" value="ECO:0007669"/>
    <property type="project" value="UniProtKB-KW"/>
</dbReference>
<feature type="region of interest" description="Disordered" evidence="15">
    <location>
        <begin position="1621"/>
        <end position="1643"/>
    </location>
</feature>
<keyword evidence="10" id="KW-0413">Isomerase</keyword>
<dbReference type="FunFam" id="1.10.3380.10:FF:000012">
    <property type="entry name" value="DEAD/DEAH box DNA helicase"/>
    <property type="match status" value="1"/>
</dbReference>
<dbReference type="GeneID" id="54464349"/>
<dbReference type="SUPFAM" id="SSF158702">
    <property type="entry name" value="Sec63 N-terminal domain-like"/>
    <property type="match status" value="1"/>
</dbReference>
<comment type="catalytic activity">
    <reaction evidence="12">
        <text>Couples ATP hydrolysis with the unwinding of duplex DNA by translocating in the 3'-5' direction.</text>
        <dbReference type="EC" id="5.6.2.4"/>
    </reaction>
</comment>
<keyword evidence="5" id="KW-0378">Hydrolase</keyword>
<feature type="region of interest" description="Disordered" evidence="15">
    <location>
        <begin position="1530"/>
        <end position="1580"/>
    </location>
</feature>
<dbReference type="SUPFAM" id="SSF103481">
    <property type="entry name" value="Multidrug resistance efflux transporter EmrE"/>
    <property type="match status" value="1"/>
</dbReference>
<dbReference type="OrthoDB" id="5575at2759"/>
<feature type="compositionally biased region" description="Basic and acidic residues" evidence="15">
    <location>
        <begin position="1560"/>
        <end position="1573"/>
    </location>
</feature>
<dbReference type="Pfam" id="PF00270">
    <property type="entry name" value="DEAD"/>
    <property type="match status" value="1"/>
</dbReference>
<dbReference type="PROSITE" id="PS51194">
    <property type="entry name" value="HELICASE_CTER"/>
    <property type="match status" value="1"/>
</dbReference>
<evidence type="ECO:0000256" key="11">
    <source>
        <dbReference type="ARBA" id="ARBA00023254"/>
    </source>
</evidence>
<dbReference type="InterPro" id="IPR007271">
    <property type="entry name" value="Nuc_sug_transpt"/>
</dbReference>
<organism evidence="19">
    <name type="scientific">Mytilinidion resinicola</name>
    <dbReference type="NCBI Taxonomy" id="574789"/>
    <lineage>
        <taxon>Eukaryota</taxon>
        <taxon>Fungi</taxon>
        <taxon>Dikarya</taxon>
        <taxon>Ascomycota</taxon>
        <taxon>Pezizomycotina</taxon>
        <taxon>Dothideomycetes</taxon>
        <taxon>Pleosporomycetidae</taxon>
        <taxon>Mytilinidiales</taxon>
        <taxon>Mytilinidiaceae</taxon>
        <taxon>Mytilinidion</taxon>
    </lineage>
</organism>
<dbReference type="EC" id="5.6.2.4" evidence="13"/>
<reference evidence="21" key="2">
    <citation type="submission" date="2020-04" db="EMBL/GenBank/DDBJ databases">
        <authorList>
            <consortium name="NCBI Genome Project"/>
        </authorList>
    </citation>
    <scope>NUCLEOTIDE SEQUENCE</scope>
    <source>
        <strain evidence="21">CBS 304.34</strain>
    </source>
</reference>
<gene>
    <name evidence="19 21" type="ORF">BDZ99DRAFT_496629</name>
</gene>
<keyword evidence="11" id="KW-0469">Meiosis</keyword>
<dbReference type="PANTHER" id="PTHR47835:SF3">
    <property type="entry name" value="HELICASE FOR MEIOSIS 1"/>
    <property type="match status" value="1"/>
</dbReference>
<accession>A0A6A6YVU3</accession>
<feature type="compositionally biased region" description="Polar residues" evidence="15">
    <location>
        <begin position="1971"/>
        <end position="1987"/>
    </location>
</feature>
<feature type="compositionally biased region" description="Polar residues" evidence="15">
    <location>
        <begin position="1684"/>
        <end position="1700"/>
    </location>
</feature>
<dbReference type="SMART" id="SM00487">
    <property type="entry name" value="DEXDc"/>
    <property type="match status" value="1"/>
</dbReference>
<dbReference type="InterPro" id="IPR001650">
    <property type="entry name" value="Helicase_C-like"/>
</dbReference>
<dbReference type="InterPro" id="IPR027417">
    <property type="entry name" value="P-loop_NTPase"/>
</dbReference>
<evidence type="ECO:0000256" key="4">
    <source>
        <dbReference type="ARBA" id="ARBA00022741"/>
    </source>
</evidence>
<keyword evidence="9 16" id="KW-0472">Membrane</keyword>
<reference evidence="21" key="3">
    <citation type="submission" date="2025-04" db="UniProtKB">
        <authorList>
            <consortium name="RefSeq"/>
        </authorList>
    </citation>
    <scope>IDENTIFICATION</scope>
    <source>
        <strain evidence="21">CBS 304.34</strain>
    </source>
</reference>
<feature type="domain" description="Helicase ATP-binding" evidence="17">
    <location>
        <begin position="730"/>
        <end position="904"/>
    </location>
</feature>
<feature type="transmembrane region" description="Helical" evidence="16">
    <location>
        <begin position="338"/>
        <end position="355"/>
    </location>
</feature>
<dbReference type="SMART" id="SM00490">
    <property type="entry name" value="HELICc"/>
    <property type="match status" value="1"/>
</dbReference>
<dbReference type="GO" id="GO:0051321">
    <property type="term" value="P:meiotic cell cycle"/>
    <property type="evidence" value="ECO:0007669"/>
    <property type="project" value="UniProtKB-KW"/>
</dbReference>
<dbReference type="Gene3D" id="3.40.50.300">
    <property type="entry name" value="P-loop containing nucleotide triphosphate hydrolases"/>
    <property type="match status" value="2"/>
</dbReference>
<comment type="catalytic activity">
    <reaction evidence="14">
        <text>ATP + H2O = ADP + phosphate + H(+)</text>
        <dbReference type="Rhea" id="RHEA:13065"/>
        <dbReference type="ChEBI" id="CHEBI:15377"/>
        <dbReference type="ChEBI" id="CHEBI:15378"/>
        <dbReference type="ChEBI" id="CHEBI:30616"/>
        <dbReference type="ChEBI" id="CHEBI:43474"/>
        <dbReference type="ChEBI" id="CHEBI:456216"/>
        <dbReference type="EC" id="5.6.2.4"/>
    </reaction>
</comment>
<evidence type="ECO:0000259" key="17">
    <source>
        <dbReference type="PROSITE" id="PS51192"/>
    </source>
</evidence>
<dbReference type="GO" id="GO:0003676">
    <property type="term" value="F:nucleic acid binding"/>
    <property type="evidence" value="ECO:0007669"/>
    <property type="project" value="InterPro"/>
</dbReference>
<evidence type="ECO:0000256" key="15">
    <source>
        <dbReference type="SAM" id="MobiDB-lite"/>
    </source>
</evidence>
<dbReference type="RefSeq" id="XP_033579078.1">
    <property type="nucleotide sequence ID" value="XM_033723456.1"/>
</dbReference>
<dbReference type="GO" id="GO:0000139">
    <property type="term" value="C:Golgi membrane"/>
    <property type="evidence" value="ECO:0007669"/>
    <property type="project" value="InterPro"/>
</dbReference>
<evidence type="ECO:0000256" key="5">
    <source>
        <dbReference type="ARBA" id="ARBA00022801"/>
    </source>
</evidence>
<feature type="transmembrane region" description="Helical" evidence="16">
    <location>
        <begin position="158"/>
        <end position="175"/>
    </location>
</feature>
<evidence type="ECO:0000256" key="8">
    <source>
        <dbReference type="ARBA" id="ARBA00022989"/>
    </source>
</evidence>
<feature type="region of interest" description="Disordered" evidence="15">
    <location>
        <begin position="418"/>
        <end position="441"/>
    </location>
</feature>
<dbReference type="PANTHER" id="PTHR47835">
    <property type="entry name" value="HFM1, ATP DEPENDENT DNA HELICASE HOMOLOG"/>
    <property type="match status" value="1"/>
</dbReference>
<feature type="compositionally biased region" description="Polar residues" evidence="15">
    <location>
        <begin position="1927"/>
        <end position="1936"/>
    </location>
</feature>
<dbReference type="Pfam" id="PF04142">
    <property type="entry name" value="Nuc_sug_transp"/>
    <property type="match status" value="1"/>
</dbReference>
<dbReference type="InterPro" id="IPR057842">
    <property type="entry name" value="WH_MER3"/>
</dbReference>
<evidence type="ECO:0000256" key="6">
    <source>
        <dbReference type="ARBA" id="ARBA00022806"/>
    </source>
</evidence>
<reference evidence="19 21" key="1">
    <citation type="journal article" date="2020" name="Stud. Mycol.">
        <title>101 Dothideomycetes genomes: a test case for predicting lifestyles and emergence of pathogens.</title>
        <authorList>
            <person name="Haridas S."/>
            <person name="Albert R."/>
            <person name="Binder M."/>
            <person name="Bloem J."/>
            <person name="Labutti K."/>
            <person name="Salamov A."/>
            <person name="Andreopoulos B."/>
            <person name="Baker S."/>
            <person name="Barry K."/>
            <person name="Bills G."/>
            <person name="Bluhm B."/>
            <person name="Cannon C."/>
            <person name="Castanera R."/>
            <person name="Culley D."/>
            <person name="Daum C."/>
            <person name="Ezra D."/>
            <person name="Gonzalez J."/>
            <person name="Henrissat B."/>
            <person name="Kuo A."/>
            <person name="Liang C."/>
            <person name="Lipzen A."/>
            <person name="Lutzoni F."/>
            <person name="Magnuson J."/>
            <person name="Mondo S."/>
            <person name="Nolan M."/>
            <person name="Ohm R."/>
            <person name="Pangilinan J."/>
            <person name="Park H.-J."/>
            <person name="Ramirez L."/>
            <person name="Alfaro M."/>
            <person name="Sun H."/>
            <person name="Tritt A."/>
            <person name="Yoshinaga Y."/>
            <person name="Zwiers L.-H."/>
            <person name="Turgeon B."/>
            <person name="Goodwin S."/>
            <person name="Spatafora J."/>
            <person name="Crous P."/>
            <person name="Grigoriev I."/>
        </authorList>
    </citation>
    <scope>NUCLEOTIDE SEQUENCE</scope>
    <source>
        <strain evidence="19 21">CBS 304.34</strain>
    </source>
</reference>
<evidence type="ECO:0000256" key="10">
    <source>
        <dbReference type="ARBA" id="ARBA00023235"/>
    </source>
</evidence>
<keyword evidence="3 16" id="KW-0812">Transmembrane</keyword>
<evidence type="ECO:0000256" key="16">
    <source>
        <dbReference type="SAM" id="Phobius"/>
    </source>
</evidence>
<dbReference type="GO" id="GO:0016787">
    <property type="term" value="F:hydrolase activity"/>
    <property type="evidence" value="ECO:0007669"/>
    <property type="project" value="UniProtKB-KW"/>
</dbReference>
<dbReference type="Pfam" id="PF02889">
    <property type="entry name" value="Sec63"/>
    <property type="match status" value="1"/>
</dbReference>
<feature type="region of interest" description="Disordered" evidence="15">
    <location>
        <begin position="1677"/>
        <end position="1725"/>
    </location>
</feature>
<evidence type="ECO:0000256" key="12">
    <source>
        <dbReference type="ARBA" id="ARBA00034617"/>
    </source>
</evidence>
<dbReference type="InterPro" id="IPR004179">
    <property type="entry name" value="Sec63-dom"/>
</dbReference>